<proteinExistence type="inferred from homology"/>
<keyword evidence="5 10" id="KW-0132">Cell division</keyword>
<name>A0A5E4LWR1_9ARCH</name>
<dbReference type="SMART" id="SM00865">
    <property type="entry name" value="Tubulin_C"/>
    <property type="match status" value="1"/>
</dbReference>
<comment type="subcellular location">
    <subcellularLocation>
        <location evidence="5">Cytoplasm</location>
    </subcellularLocation>
    <text evidence="5">Assembles at midcell at the inner surface of the cytoplasmic membrane.</text>
</comment>
<dbReference type="Pfam" id="PF12327">
    <property type="entry name" value="FtsZ_C"/>
    <property type="match status" value="1"/>
</dbReference>
<dbReference type="Gene3D" id="3.40.50.1440">
    <property type="entry name" value="Tubulin/FtsZ, GTPase domain"/>
    <property type="match status" value="1"/>
</dbReference>
<reference evidence="10 11" key="1">
    <citation type="submission" date="2019-08" db="EMBL/GenBank/DDBJ databases">
        <authorList>
            <person name="Vazquez-Campos X."/>
        </authorList>
    </citation>
    <scope>NUCLEOTIDE SEQUENCE [LARGE SCALE GENOMIC DNA]</scope>
    <source>
        <strain evidence="10">LFW-283_2</strain>
    </source>
</reference>
<feature type="domain" description="Tubulin/FtsZ GTPase" evidence="8">
    <location>
        <begin position="30"/>
        <end position="220"/>
    </location>
</feature>
<feature type="binding site" evidence="5">
    <location>
        <position position="159"/>
    </location>
    <ligand>
        <name>GTP</name>
        <dbReference type="ChEBI" id="CHEBI:37565"/>
    </ligand>
</feature>
<keyword evidence="2 5" id="KW-0547">Nucleotide-binding</keyword>
<sequence>MFDDIIKAAKEGNPQPTAPTKEDSEPSQVRIAVLGVGGAGCNCVNRIYNGDIKSAKTIAINTDGKHLNMIGAHKKILIGKTITRGLGAGGDIAIAKKCADADRDLLKKEIGENELVFLCAGMGGGTGGGAAPVIAQIAKEQGAIVVAMVTYPFALERVRIKKAQHSLQELVKVCDTVVVIDNNRLAAYAPNLPINKAFELADSITTRAVTGISDTIIFPSLMNVDYADVKTVMENGGLSMISLGHGSGHTKIEDVAKDTLEHPLLDVNYEGAKGCLLHIEGGPDLTLGDAIKAGELVTKSFDESANIKIGARISPTQRDAISVTAIITGVKSPYILGKGPEHSDEGSSGFGRSSDELEYL</sequence>
<keyword evidence="3 5" id="KW-0342">GTP-binding</keyword>
<feature type="region of interest" description="Disordered" evidence="7">
    <location>
        <begin position="337"/>
        <end position="360"/>
    </location>
</feature>
<evidence type="ECO:0000259" key="9">
    <source>
        <dbReference type="SMART" id="SM00865"/>
    </source>
</evidence>
<keyword evidence="5" id="KW-0963">Cytoplasm</keyword>
<feature type="binding site" evidence="5">
    <location>
        <position position="202"/>
    </location>
    <ligand>
        <name>GTP</name>
        <dbReference type="ChEBI" id="CHEBI:37565"/>
    </ligand>
</feature>
<evidence type="ECO:0000259" key="8">
    <source>
        <dbReference type="SMART" id="SM00864"/>
    </source>
</evidence>
<dbReference type="Proteomes" id="UP000789941">
    <property type="component" value="Unassembled WGS sequence"/>
</dbReference>
<dbReference type="InterPro" id="IPR008280">
    <property type="entry name" value="Tub_FtsZ_C"/>
</dbReference>
<gene>
    <name evidence="10" type="primary">ftsZ1_2</name>
    <name evidence="5" type="synonym">ftsZ</name>
    <name evidence="10" type="ORF">LFW2832_00867</name>
</gene>
<dbReference type="InterPro" id="IPR018316">
    <property type="entry name" value="Tubulin/FtsZ_2-layer-sand-dom"/>
</dbReference>
<keyword evidence="4 5" id="KW-0717">Septation</keyword>
<feature type="binding site" evidence="5">
    <location>
        <position position="156"/>
    </location>
    <ligand>
        <name>GTP</name>
        <dbReference type="ChEBI" id="CHEBI:37565"/>
    </ligand>
</feature>
<dbReference type="PRINTS" id="PR00423">
    <property type="entry name" value="CELLDVISFTSZ"/>
</dbReference>
<keyword evidence="5" id="KW-0131">Cell cycle</keyword>
<evidence type="ECO:0000256" key="4">
    <source>
        <dbReference type="ARBA" id="ARBA00023210"/>
    </source>
</evidence>
<evidence type="ECO:0000256" key="5">
    <source>
        <dbReference type="HAMAP-Rule" id="MF_00909"/>
    </source>
</evidence>
<dbReference type="SMART" id="SM00864">
    <property type="entry name" value="Tubulin"/>
    <property type="match status" value="1"/>
</dbReference>
<dbReference type="NCBIfam" id="TIGR00065">
    <property type="entry name" value="ftsZ"/>
    <property type="match status" value="1"/>
</dbReference>
<dbReference type="AlphaFoldDB" id="A0A5E4LWR1"/>
<dbReference type="GO" id="GO:0005737">
    <property type="term" value="C:cytoplasm"/>
    <property type="evidence" value="ECO:0007669"/>
    <property type="project" value="UniProtKB-SubCell"/>
</dbReference>
<protein>
    <recommendedName>
        <fullName evidence="5 6">Cell division protein FtsZ</fullName>
    </recommendedName>
</protein>
<feature type="binding site" evidence="5">
    <location>
        <begin position="125"/>
        <end position="127"/>
    </location>
    <ligand>
        <name>GTP</name>
        <dbReference type="ChEBI" id="CHEBI:37565"/>
    </ligand>
</feature>
<evidence type="ECO:0000256" key="2">
    <source>
        <dbReference type="ARBA" id="ARBA00022741"/>
    </source>
</evidence>
<dbReference type="GO" id="GO:0005525">
    <property type="term" value="F:GTP binding"/>
    <property type="evidence" value="ECO:0007669"/>
    <property type="project" value="UniProtKB-UniRule"/>
</dbReference>
<comment type="caution">
    <text evidence="10">The sequence shown here is derived from an EMBL/GenBank/DDBJ whole genome shotgun (WGS) entry which is preliminary data.</text>
</comment>
<dbReference type="GO" id="GO:0051258">
    <property type="term" value="P:protein polymerization"/>
    <property type="evidence" value="ECO:0007669"/>
    <property type="project" value="UniProtKB-UniRule"/>
</dbReference>
<comment type="similarity">
    <text evidence="1 5">Belongs to the FtsZ family.</text>
</comment>
<dbReference type="HAMAP" id="MF_00909">
    <property type="entry name" value="FtsZ"/>
    <property type="match status" value="1"/>
</dbReference>
<evidence type="ECO:0000256" key="7">
    <source>
        <dbReference type="SAM" id="MobiDB-lite"/>
    </source>
</evidence>
<evidence type="ECO:0000256" key="6">
    <source>
        <dbReference type="NCBIfam" id="TIGR00065"/>
    </source>
</evidence>
<dbReference type="InterPro" id="IPR045061">
    <property type="entry name" value="FtsZ/CetZ"/>
</dbReference>
<dbReference type="SUPFAM" id="SSF52490">
    <property type="entry name" value="Tubulin nucleotide-binding domain-like"/>
    <property type="match status" value="1"/>
</dbReference>
<comment type="subunit">
    <text evidence="5">Homodimer. Polymerizes to form a dynamic ring structure in a strictly GTP-dependent manner. Interacts directly with several other division proteins.</text>
</comment>
<dbReference type="GO" id="GO:0032153">
    <property type="term" value="C:cell division site"/>
    <property type="evidence" value="ECO:0007669"/>
    <property type="project" value="UniProtKB-UniRule"/>
</dbReference>
<dbReference type="PANTHER" id="PTHR30314:SF9">
    <property type="entry name" value="CELL DIVISION PROTEIN FTSZ 2"/>
    <property type="match status" value="1"/>
</dbReference>
<dbReference type="InterPro" id="IPR024757">
    <property type="entry name" value="FtsZ_C"/>
</dbReference>
<dbReference type="PANTHER" id="PTHR30314">
    <property type="entry name" value="CELL DIVISION PROTEIN FTSZ-RELATED"/>
    <property type="match status" value="1"/>
</dbReference>
<dbReference type="CDD" id="cd02201">
    <property type="entry name" value="FtsZ_type1"/>
    <property type="match status" value="1"/>
</dbReference>
<evidence type="ECO:0000313" key="10">
    <source>
        <dbReference type="EMBL" id="VVC04306.1"/>
    </source>
</evidence>
<evidence type="ECO:0000256" key="1">
    <source>
        <dbReference type="ARBA" id="ARBA00009690"/>
    </source>
</evidence>
<organism evidence="10 11">
    <name type="scientific">Candidatus Bilamarchaeum dharawalense</name>
    <dbReference type="NCBI Taxonomy" id="2885759"/>
    <lineage>
        <taxon>Archaea</taxon>
        <taxon>Candidatus Micrarchaeota</taxon>
        <taxon>Candidatus Micrarchaeia</taxon>
        <taxon>Candidatus Anstonellales</taxon>
        <taxon>Candidatus Bilamarchaeaceae</taxon>
        <taxon>Candidatus Bilamarchaeum</taxon>
    </lineage>
</organism>
<dbReference type="InterPro" id="IPR000158">
    <property type="entry name" value="Cell_div_FtsZ"/>
</dbReference>
<accession>A0A5E4LWR1</accession>
<dbReference type="Pfam" id="PF00091">
    <property type="entry name" value="Tubulin"/>
    <property type="match status" value="1"/>
</dbReference>
<dbReference type="InterPro" id="IPR003008">
    <property type="entry name" value="Tubulin_FtsZ_GTPase"/>
</dbReference>
<feature type="domain" description="Tubulin/FtsZ 2-layer sandwich" evidence="9">
    <location>
        <begin position="222"/>
        <end position="339"/>
    </location>
</feature>
<dbReference type="GO" id="GO:0003924">
    <property type="term" value="F:GTPase activity"/>
    <property type="evidence" value="ECO:0007669"/>
    <property type="project" value="UniProtKB-UniRule"/>
</dbReference>
<evidence type="ECO:0000313" key="11">
    <source>
        <dbReference type="Proteomes" id="UP000789941"/>
    </source>
</evidence>
<evidence type="ECO:0000256" key="3">
    <source>
        <dbReference type="ARBA" id="ARBA00023134"/>
    </source>
</evidence>
<feature type="binding site" evidence="5">
    <location>
        <begin position="38"/>
        <end position="42"/>
    </location>
    <ligand>
        <name>GTP</name>
        <dbReference type="ChEBI" id="CHEBI:37565"/>
    </ligand>
</feature>
<dbReference type="EMBL" id="CABMJJ010000009">
    <property type="protein sequence ID" value="VVC04306.1"/>
    <property type="molecule type" value="Genomic_DNA"/>
</dbReference>
<dbReference type="InterPro" id="IPR036525">
    <property type="entry name" value="Tubulin/FtsZ_GTPase_sf"/>
</dbReference>
<dbReference type="SUPFAM" id="SSF55307">
    <property type="entry name" value="Tubulin C-terminal domain-like"/>
    <property type="match status" value="1"/>
</dbReference>
<dbReference type="GO" id="GO:0043093">
    <property type="term" value="P:FtsZ-dependent cytokinesis"/>
    <property type="evidence" value="ECO:0007669"/>
    <property type="project" value="UniProtKB-UniRule"/>
</dbReference>
<comment type="function">
    <text evidence="5">Essential cell division protein that forms a contractile ring structure (Z ring) at the future cell division site. The regulation of the ring assembly controls the timing and the location of cell division. One of the functions of the FtsZ ring is to recruit other cell division proteins to the septum to produce a new cell wall between the dividing cells. Binds GTP and shows GTPase activity.</text>
</comment>